<dbReference type="PRINTS" id="PR00743">
    <property type="entry name" value="GLHYDRLASE36"/>
</dbReference>
<dbReference type="Gene3D" id="3.20.20.70">
    <property type="entry name" value="Aldolase class I"/>
    <property type="match status" value="1"/>
</dbReference>
<dbReference type="PANTHER" id="PTHR43053">
    <property type="entry name" value="GLYCOSIDASE FAMILY 31"/>
    <property type="match status" value="1"/>
</dbReference>
<dbReference type="PANTHER" id="PTHR43053:SF3">
    <property type="entry name" value="ALPHA-GALACTOSIDASE C-RELATED"/>
    <property type="match status" value="1"/>
</dbReference>
<dbReference type="GO" id="GO:0016052">
    <property type="term" value="P:carbohydrate catabolic process"/>
    <property type="evidence" value="ECO:0007669"/>
    <property type="project" value="InterPro"/>
</dbReference>
<accession>A0A6J4HD88</accession>
<dbReference type="CDD" id="cd14791">
    <property type="entry name" value="GH36"/>
    <property type="match status" value="1"/>
</dbReference>
<dbReference type="GO" id="GO:0004557">
    <property type="term" value="F:alpha-galactosidase activity"/>
    <property type="evidence" value="ECO:0007669"/>
    <property type="project" value="UniProtKB-EC"/>
</dbReference>
<dbReference type="Pfam" id="PF16875">
    <property type="entry name" value="Glyco_hydro_36N"/>
    <property type="match status" value="1"/>
</dbReference>
<dbReference type="AlphaFoldDB" id="A0A6J4HD88"/>
<feature type="domain" description="Glycosyl hydrolase family 36 N-terminal" evidence="5">
    <location>
        <begin position="27"/>
        <end position="261"/>
    </location>
</feature>
<dbReference type="InterPro" id="IPR013785">
    <property type="entry name" value="Aldolase_TIM"/>
</dbReference>
<dbReference type="InterPro" id="IPR031704">
    <property type="entry name" value="Glyco_hydro_36_N"/>
</dbReference>
<proteinExistence type="predicted"/>
<name>A0A6J4HD88_9CHLR</name>
<sequence>MPIRTTGKGWVLETETMGYALGLNESGLLVHCYWGLRLPRVEDYPAAPEPEAWASFNSPSHLTPEEYPAYADMKFIDPCLKASFGDGTRDTVLRFVRAEITQGDAPELVLHLRDATFPLSLALHYRVHNDYDLVERFVTLTNEGAGHIMIERVWSAQWHLPRGEGYRLTHMAGRWFDEMNICRETLQPGIKTLESRRLTTSHHHNPSFAVDRGDAGEDVGDVWFGALAWSGNWKLSAEVTHFASTRVSIGLNDWDFAWRLEGGETFTTPSSFGGYTARGFGDMSRRLHDFIRDTVLPHGHLPHKVLYNSWEATKFDVDETSQARLAELAAGMGVELFVMDDGWFHGRKTDDAGLGDWWPDRTKFPNGLNPLIERVNALGLDFGLWVEPEMVNPDSDLYRATRTG</sequence>
<evidence type="ECO:0000256" key="1">
    <source>
        <dbReference type="ARBA" id="ARBA00001255"/>
    </source>
</evidence>
<dbReference type="Gene3D" id="2.70.98.60">
    <property type="entry name" value="alpha-galactosidase from lactobacil brevis"/>
    <property type="match status" value="1"/>
</dbReference>
<dbReference type="InterPro" id="IPR017853">
    <property type="entry name" value="GH"/>
</dbReference>
<dbReference type="SUPFAM" id="SSF51445">
    <property type="entry name" value="(Trans)glycosidases"/>
    <property type="match status" value="1"/>
</dbReference>
<protein>
    <recommendedName>
        <fullName evidence="2">alpha-galactosidase</fullName>
        <ecNumber evidence="2">3.2.1.22</ecNumber>
    </recommendedName>
</protein>
<comment type="catalytic activity">
    <reaction evidence="1">
        <text>Hydrolysis of terminal, non-reducing alpha-D-galactose residues in alpha-D-galactosides, including galactose oligosaccharides, galactomannans and galactolipids.</text>
        <dbReference type="EC" id="3.2.1.22"/>
    </reaction>
</comment>
<keyword evidence="4 6" id="KW-0326">Glycosidase</keyword>
<evidence type="ECO:0000313" key="6">
    <source>
        <dbReference type="EMBL" id="CAA9220386.1"/>
    </source>
</evidence>
<reference evidence="6" key="1">
    <citation type="submission" date="2020-02" db="EMBL/GenBank/DDBJ databases">
        <authorList>
            <person name="Meier V. D."/>
        </authorList>
    </citation>
    <scope>NUCLEOTIDE SEQUENCE</scope>
    <source>
        <strain evidence="6">AVDCRST_MAG26</strain>
    </source>
</reference>
<dbReference type="Pfam" id="PF02065">
    <property type="entry name" value="Melibiase"/>
    <property type="match status" value="1"/>
</dbReference>
<gene>
    <name evidence="6" type="ORF">AVDCRST_MAG26-507</name>
</gene>
<evidence type="ECO:0000256" key="4">
    <source>
        <dbReference type="ARBA" id="ARBA00023295"/>
    </source>
</evidence>
<evidence type="ECO:0000256" key="2">
    <source>
        <dbReference type="ARBA" id="ARBA00012755"/>
    </source>
</evidence>
<organism evidence="6">
    <name type="scientific">uncultured Chloroflexia bacterium</name>
    <dbReference type="NCBI Taxonomy" id="1672391"/>
    <lineage>
        <taxon>Bacteria</taxon>
        <taxon>Bacillati</taxon>
        <taxon>Chloroflexota</taxon>
        <taxon>Chloroflexia</taxon>
        <taxon>environmental samples</taxon>
    </lineage>
</organism>
<keyword evidence="3 6" id="KW-0378">Hydrolase</keyword>
<dbReference type="InterPro" id="IPR038417">
    <property type="entry name" value="Alpga-gal_N_sf"/>
</dbReference>
<dbReference type="InterPro" id="IPR050985">
    <property type="entry name" value="Alpha-glycosidase_related"/>
</dbReference>
<dbReference type="EC" id="3.2.1.22" evidence="2"/>
<evidence type="ECO:0000256" key="3">
    <source>
        <dbReference type="ARBA" id="ARBA00022801"/>
    </source>
</evidence>
<dbReference type="EMBL" id="CADCTK010000131">
    <property type="protein sequence ID" value="CAA9220386.1"/>
    <property type="molecule type" value="Genomic_DNA"/>
</dbReference>
<evidence type="ECO:0000259" key="5">
    <source>
        <dbReference type="Pfam" id="PF16875"/>
    </source>
</evidence>
<dbReference type="InterPro" id="IPR002252">
    <property type="entry name" value="Glyco_hydro_36"/>
</dbReference>